<accession>A0A2M9Q741</accession>
<dbReference type="RefSeq" id="WP_100542959.1">
    <property type="nucleotide sequence ID" value="NZ_PHQY01000587.1"/>
</dbReference>
<proteinExistence type="predicted"/>
<evidence type="ECO:0000313" key="2">
    <source>
        <dbReference type="Proteomes" id="UP000232101"/>
    </source>
</evidence>
<sequence>MTKAVAAKLRKAGRALIEIAEAEGIPITYENVYPGSVFTHKILKARHKPLYSKDFPKPKKPSILERFANVDEVYLKRAPKGSLEYEALQLIKQSESEEQGLARVNPPVTDRSYVERSDFTLQDLYNDIRSVMEWYNVATYLMRLLIFGSGALSTYAGRLDWDYYRSERKKFRSCRYKYCLNTFPIEGDNVRQGDSKRTDSRYCCDTCRKADYDATERYKKHGSYLPVYFYVEQTAEHIGDTARMREVAKPLEAIERRNAKGIATSPMKGKQRQHAEKPEFKPFLTVNIATGEVKYTSENHLYRY</sequence>
<dbReference type="AlphaFoldDB" id="A0A2M9Q741"/>
<comment type="caution">
    <text evidence="1">The sequence shown here is derived from an EMBL/GenBank/DDBJ whole genome shotgun (WGS) entry which is preliminary data.</text>
</comment>
<reference evidence="1 2" key="1">
    <citation type="submission" date="2017-11" db="EMBL/GenBank/DDBJ databases">
        <title>Bacterial isolate from king chilli rhizosphere.</title>
        <authorList>
            <person name="Takhelmayum P."/>
            <person name="Sarangthem I."/>
        </authorList>
    </citation>
    <scope>NUCLEOTIDE SEQUENCE [LARGE SCALE GENOMIC DNA]</scope>
    <source>
        <strain evidence="2">t26</strain>
    </source>
</reference>
<gene>
    <name evidence="1" type="ORF">CWD94_10185</name>
</gene>
<dbReference type="Proteomes" id="UP000232101">
    <property type="component" value="Unassembled WGS sequence"/>
</dbReference>
<organism evidence="1 2">
    <name type="scientific">Lysinibacillus xylanilyticus</name>
    <dbReference type="NCBI Taxonomy" id="582475"/>
    <lineage>
        <taxon>Bacteria</taxon>
        <taxon>Bacillati</taxon>
        <taxon>Bacillota</taxon>
        <taxon>Bacilli</taxon>
        <taxon>Bacillales</taxon>
        <taxon>Bacillaceae</taxon>
        <taxon>Lysinibacillus</taxon>
    </lineage>
</organism>
<name>A0A2M9Q741_9BACI</name>
<dbReference type="EMBL" id="PHQY01000587">
    <property type="protein sequence ID" value="PJO43812.1"/>
    <property type="molecule type" value="Genomic_DNA"/>
</dbReference>
<evidence type="ECO:0000313" key="1">
    <source>
        <dbReference type="EMBL" id="PJO43812.1"/>
    </source>
</evidence>
<protein>
    <submittedName>
        <fullName evidence="1">Uncharacterized protein</fullName>
    </submittedName>
</protein>